<dbReference type="FunFam" id="1.20.1640.10:FF:000001">
    <property type="entry name" value="Efflux pump membrane transporter"/>
    <property type="match status" value="1"/>
</dbReference>
<organism evidence="9 10">
    <name type="scientific">Legionella maioricensis</name>
    <dbReference type="NCBI Taxonomy" id="2896528"/>
    <lineage>
        <taxon>Bacteria</taxon>
        <taxon>Pseudomonadati</taxon>
        <taxon>Pseudomonadota</taxon>
        <taxon>Gammaproteobacteria</taxon>
        <taxon>Legionellales</taxon>
        <taxon>Legionellaceae</taxon>
        <taxon>Legionella</taxon>
    </lineage>
</organism>
<dbReference type="PANTHER" id="PTHR32063">
    <property type="match status" value="1"/>
</dbReference>
<sequence>MNLSLLFIQRPIGTTLLAVGLALAGMLAFDLLPVAPLPQIDFPTITVQAQLPGASPIVMATSVATPLERQIGRIAGITQITSTSMLGQMSIIVQFDLSRNIDGAARDVQAAINASLSQLPPNLVNNPTYRKINPADAPIMILALTSEKHTTGEMYDVASTILQQKILRTEGVGQVYVGGSSLPAVRVELNPTTLNKYGIGLEQVATVIAQANTNQAKGQITSADGTISTIRNNDQMFTAAEYAPLIIKYQDHSPVRISDVGDVVDSVADLRNAGFSNGKPSVLLVLYKSPGANVIKTVDRVREILPQLKASIPSNIEVTTLLDRTSTIRTSLHDVELTLLISMVLVILVTYLFLGSFRSMIISGTAVPLSLLGSFVVMQLMGYSLDNLSLMALTISTGFVVDDAVVVLENVSRHLAMGKKPMQAALDGSKEIGFTVISMSLSLIAVFIPILLMGGIVGRLFHEFVVVLSVAILVSLVVSLTLTPMLCSRVLQKESDEKNHMFMRFIEHLRQRYAHSLKWTLLHPSSMLLLTLATIVLTGYLFKVAPKGFFPQQDTERIVASLQADQNISFQALKKKLIQIIALIKEDTAVSNVAAFIGSGGGGNTSNTGSIFIMLKPLQERRISTDVVLNRLRSKLAVVQGARIYMQVPQDLTIGGRQNNAQFQYTISDNNLQELNYWTPKIMEELSKLPGISDLNSDQLSNGLQIYVDVDHDTASRFGITPQKIDSVLYSAFGQSQVSILYMPMNQYRVVMEVAPKYWQDPETLNDIYVLSSSGNEVPLSAFASFAPSSTLLSVNHQSQAPSATLSFNLIPGTALGDIVHKVNVAVKNMKLPPTISGSFQGTAQAFQQSLANEVYLIAAALLAVYIVLGMLYESLIHPITILSTLPSAGLGALLALVICRTDLSLIALIGIILLIGIVKKNAIMMIDFALNAERTENKSSRDAIYEAALLRFRPILMTTLAALLGALPLVIGFGLGSELRRPLGIAIVGGLIVSQFLTLYTTPVIYLTMENTAIRLRHFWKKIKPQRGAYGH</sequence>
<feature type="transmembrane region" description="Helical" evidence="8">
    <location>
        <begin position="337"/>
        <end position="354"/>
    </location>
</feature>
<name>A0A9X2CYL5_9GAMM</name>
<dbReference type="FunFam" id="3.30.70.1430:FF:000001">
    <property type="entry name" value="Efflux pump membrane transporter"/>
    <property type="match status" value="1"/>
</dbReference>
<accession>A0A9X2CYL5</accession>
<dbReference type="Gene3D" id="3.30.70.1440">
    <property type="entry name" value="Multidrug efflux transporter AcrB pore domain"/>
    <property type="match status" value="1"/>
</dbReference>
<comment type="subcellular location">
    <subcellularLocation>
        <location evidence="1">Cell inner membrane</location>
        <topology evidence="1">Multi-pass membrane protein</topology>
    </subcellularLocation>
</comment>
<feature type="transmembrane region" description="Helical" evidence="8">
    <location>
        <begin position="905"/>
        <end position="931"/>
    </location>
</feature>
<feature type="transmembrane region" description="Helical" evidence="8">
    <location>
        <begin position="855"/>
        <end position="873"/>
    </location>
</feature>
<feature type="transmembrane region" description="Helical" evidence="8">
    <location>
        <begin position="519"/>
        <end position="542"/>
    </location>
</feature>
<dbReference type="InterPro" id="IPR027463">
    <property type="entry name" value="AcrB_DN_DC_subdom"/>
</dbReference>
<dbReference type="Pfam" id="PF00873">
    <property type="entry name" value="ACR_tran"/>
    <property type="match status" value="1"/>
</dbReference>
<comment type="caution">
    <text evidence="9">The sequence shown here is derived from an EMBL/GenBank/DDBJ whole genome shotgun (WGS) entry which is preliminary data.</text>
</comment>
<dbReference type="Gene3D" id="3.30.2090.10">
    <property type="entry name" value="Multidrug efflux transporter AcrB TolC docking domain, DN and DC subdomains"/>
    <property type="match status" value="2"/>
</dbReference>
<evidence type="ECO:0000256" key="8">
    <source>
        <dbReference type="SAM" id="Phobius"/>
    </source>
</evidence>
<dbReference type="Gene3D" id="1.20.1640.10">
    <property type="entry name" value="Multidrug efflux transporter AcrB transmembrane domain"/>
    <property type="match status" value="2"/>
</dbReference>
<feature type="transmembrane region" description="Helical" evidence="8">
    <location>
        <begin position="951"/>
        <end position="972"/>
    </location>
</feature>
<dbReference type="AlphaFoldDB" id="A0A9X2CYL5"/>
<evidence type="ECO:0000256" key="6">
    <source>
        <dbReference type="ARBA" id="ARBA00022989"/>
    </source>
</evidence>
<dbReference type="PANTHER" id="PTHR32063:SF34">
    <property type="entry name" value="MULTIDRUG RESISTANCE PROTEIN MDTC"/>
    <property type="match status" value="1"/>
</dbReference>
<keyword evidence="4" id="KW-0997">Cell inner membrane</keyword>
<dbReference type="SUPFAM" id="SSF82866">
    <property type="entry name" value="Multidrug efflux transporter AcrB transmembrane domain"/>
    <property type="match status" value="2"/>
</dbReference>
<evidence type="ECO:0000256" key="2">
    <source>
        <dbReference type="ARBA" id="ARBA00022448"/>
    </source>
</evidence>
<dbReference type="Gene3D" id="3.30.70.1430">
    <property type="entry name" value="Multidrug efflux transporter AcrB pore domain"/>
    <property type="match status" value="2"/>
</dbReference>
<evidence type="ECO:0000256" key="7">
    <source>
        <dbReference type="ARBA" id="ARBA00023136"/>
    </source>
</evidence>
<feature type="transmembrane region" description="Helical" evidence="8">
    <location>
        <begin position="464"/>
        <end position="483"/>
    </location>
</feature>
<feature type="transmembrane region" description="Helical" evidence="8">
    <location>
        <begin position="361"/>
        <end position="382"/>
    </location>
</feature>
<dbReference type="GO" id="GO:0042910">
    <property type="term" value="F:xenobiotic transmembrane transporter activity"/>
    <property type="evidence" value="ECO:0007669"/>
    <property type="project" value="TreeGrafter"/>
</dbReference>
<keyword evidence="5 8" id="KW-0812">Transmembrane</keyword>
<dbReference type="SUPFAM" id="SSF82714">
    <property type="entry name" value="Multidrug efflux transporter AcrB TolC docking domain, DN and DC subdomains"/>
    <property type="match status" value="2"/>
</dbReference>
<dbReference type="Proteomes" id="UP001139721">
    <property type="component" value="Unassembled WGS sequence"/>
</dbReference>
<dbReference type="InterPro" id="IPR001036">
    <property type="entry name" value="Acrflvin-R"/>
</dbReference>
<dbReference type="GO" id="GO:0005886">
    <property type="term" value="C:plasma membrane"/>
    <property type="evidence" value="ECO:0007669"/>
    <property type="project" value="UniProtKB-SubCell"/>
</dbReference>
<dbReference type="EMBL" id="JAJKBJ010000001">
    <property type="protein sequence ID" value="MCL9682677.1"/>
    <property type="molecule type" value="Genomic_DNA"/>
</dbReference>
<keyword evidence="10" id="KW-1185">Reference proteome</keyword>
<feature type="transmembrane region" description="Helical" evidence="8">
    <location>
        <begin position="432"/>
        <end position="452"/>
    </location>
</feature>
<evidence type="ECO:0000256" key="4">
    <source>
        <dbReference type="ARBA" id="ARBA00022519"/>
    </source>
</evidence>
<gene>
    <name evidence="9" type="ORF">LOX96_01070</name>
</gene>
<dbReference type="Gene3D" id="3.30.70.1320">
    <property type="entry name" value="Multidrug efflux transporter AcrB pore domain like"/>
    <property type="match status" value="1"/>
</dbReference>
<dbReference type="RefSeq" id="WP_250421382.1">
    <property type="nucleotide sequence ID" value="NZ_JAJKBJ010000001.1"/>
</dbReference>
<dbReference type="PRINTS" id="PR00702">
    <property type="entry name" value="ACRIFLAVINRP"/>
</dbReference>
<evidence type="ECO:0000256" key="3">
    <source>
        <dbReference type="ARBA" id="ARBA00022475"/>
    </source>
</evidence>
<evidence type="ECO:0000313" key="10">
    <source>
        <dbReference type="Proteomes" id="UP001139721"/>
    </source>
</evidence>
<feature type="transmembrane region" description="Helical" evidence="8">
    <location>
        <begin position="984"/>
        <end position="1008"/>
    </location>
</feature>
<evidence type="ECO:0000313" key="9">
    <source>
        <dbReference type="EMBL" id="MCL9682677.1"/>
    </source>
</evidence>
<evidence type="ECO:0000256" key="1">
    <source>
        <dbReference type="ARBA" id="ARBA00004429"/>
    </source>
</evidence>
<evidence type="ECO:0000256" key="5">
    <source>
        <dbReference type="ARBA" id="ARBA00022692"/>
    </source>
</evidence>
<dbReference type="SUPFAM" id="SSF82693">
    <property type="entry name" value="Multidrug efflux transporter AcrB pore domain, PN1, PN2, PC1 and PC2 subdomains"/>
    <property type="match status" value="3"/>
</dbReference>
<keyword evidence="3" id="KW-1003">Cell membrane</keyword>
<keyword evidence="2" id="KW-0813">Transport</keyword>
<keyword evidence="7 8" id="KW-0472">Membrane</keyword>
<protein>
    <submittedName>
        <fullName evidence="9">Efflux RND transporter permease subunit</fullName>
    </submittedName>
</protein>
<keyword evidence="6 8" id="KW-1133">Transmembrane helix</keyword>
<reference evidence="9" key="1">
    <citation type="submission" date="2021-11" db="EMBL/GenBank/DDBJ databases">
        <title>Legionella maioricencis sp. nov., a new species isolated from hot water samples in Mallorca.</title>
        <authorList>
            <person name="Crespi S."/>
            <person name="Drasar V."/>
            <person name="Salva-Serra F."/>
            <person name="Jaen-Luchoro D."/>
            <person name="Pineiro-Iglesias B."/>
            <person name="Aliaga F."/>
            <person name="Fernandez-Juarez V."/>
            <person name="Coll G."/>
            <person name="Moore E.R.B."/>
            <person name="Bennasar-Figueras A."/>
        </authorList>
    </citation>
    <scope>NUCLEOTIDE SEQUENCE</scope>
    <source>
        <strain evidence="9">HCPI-6</strain>
    </source>
</reference>
<proteinExistence type="predicted"/>